<sequence length="1385" mass="153934">MENADGRRASEASSLDSTDFYSADTHHDQRVEDVSSPVQINQSTDTSEPTDSAVLASAPDPAPAPASTCDEKDDDNCSEDMDLSDSRDATPEPQDATATPDAGATAATAVETATAAAVDHAGTKRKLSDTENADVAALGPSPEGIKKIKVKQPDNSVPNAARCPEVWQRVFLQLSPAMLCRCLRVCKDFRFYLTGIKSGNKQTTKGPVDSDFIWGQSRKTHYTFLPLAKPLSRFQEDAMPELAMLRLICSQTCQFCGKSAAPVPTNSHINAGPGRYGVRIAWPFGVCSCGPCLEERSVKASILKEQMWLSLTFPQDTEILSLKLDPRLRLGIPHGFLNQELHFAPELLRQRVGIPGAMRFSKIYYRPDWDKLCRDLENAKAFGDGAAEEWLKGLEGTGKQAMAESARWESFELQYPPGTDLVELLREYDVSSFPGYLEQKQSNPAGEAVFPPSLAANGTHPLPQPVHVFQTHYAPQYPAVAPQLPSPTHARPARNPHEVEMARQARRAEIERRCREELMPPLEPDVLVHMESFKNALMIVRPLADIEWENLKPKLEQQREAAELAEHEKRSQLAALQASVPYINSDTTGPYQARDTNDVEHELAQRPLRRLLAEYADDFINGHWRGGQLLTKKDSAPIFAIQVLMEVHRRFKTAEQDGSLPSLINQGSERSTTPPRIYLSLENMKWVFDNKIKHLTDPYCRELFVCAGEGCADEAKPKWFPFEGLIQHYGAKHTSDFSKGNVVVHWQSGEWPDTPPFDVNPARFLSTERKASGNKNHHRARNAASKFQQTGPTTASDFHTNTYQGEGAYSAGSNGYQVDQLAYYSAPPSSDDQINKLASDALEIWNALNGIQDLENSVRLQTVIRHVVMRFTESFRQQPKLDDLTKALASKPETRPLKSAHGLVCKICAAQNSDGSYWTRSRHAAKHANPHSLIRHFQLSHLSHNAFLDWTREMLDVPEDPIVRELLRTPGMDDTKLELIALAFPTAFPAPLPKIGTVTEDSVPVTAEDEATMRLRNQLESRLGKKQNKQSKKKGAKSAKANRDDSQDPLPEPKEDEYDPRRPMFVEARKREVDPVEFDYDAGKPQLVHSQLLPGGLNLAPETLQALRSVAATQSQQVVSPRHAEQSRSPSVGRDAPPAKIPASGPVVTPAGQPDIAAILASLTDQTAAPYPAATPASNRSGSAPHQNYVEVRAKPRGGHPEVYRSQAPRPTSGYSSGYHSVANGATTQSIQELQAALSQNSRNFEQNQQPVYAEASHYGRAAAQPAPRYYSVYEEDQPSSAHMPVYREPPVQYVQVPRRDHEYPYERPARQPIYVDQYGLELIPVEAPPASASFPPDQYGQQQYLRHPEQQVYSTMSPGARLPPGYEERRLVYPPPRYTYENGH</sequence>
<accession>A0AAI8YUM7</accession>
<name>A0AAI8YUM7_9PEZI</name>
<feature type="compositionally biased region" description="Basic residues" evidence="1">
    <location>
        <begin position="1024"/>
        <end position="1037"/>
    </location>
</feature>
<proteinExistence type="predicted"/>
<evidence type="ECO:0000313" key="4">
    <source>
        <dbReference type="Proteomes" id="UP001296104"/>
    </source>
</evidence>
<feature type="region of interest" description="Disordered" evidence="1">
    <location>
        <begin position="1353"/>
        <end position="1385"/>
    </location>
</feature>
<feature type="region of interest" description="Disordered" evidence="1">
    <location>
        <begin position="1019"/>
        <end position="1063"/>
    </location>
</feature>
<dbReference type="Pfam" id="PF25422">
    <property type="entry name" value="DUF7892"/>
    <property type="match status" value="1"/>
</dbReference>
<comment type="caution">
    <text evidence="3">The sequence shown here is derived from an EMBL/GenBank/DDBJ whole genome shotgun (WGS) entry which is preliminary data.</text>
</comment>
<protein>
    <recommendedName>
        <fullName evidence="2">DUF7892 domain-containing protein</fullName>
    </recommendedName>
</protein>
<feature type="compositionally biased region" description="Polar residues" evidence="1">
    <location>
        <begin position="11"/>
        <end position="20"/>
    </location>
</feature>
<dbReference type="EMBL" id="CAVMBE010000010">
    <property type="protein sequence ID" value="CAK3890007.1"/>
    <property type="molecule type" value="Genomic_DNA"/>
</dbReference>
<dbReference type="Proteomes" id="UP001296104">
    <property type="component" value="Unassembled WGS sequence"/>
</dbReference>
<feature type="compositionally biased region" description="Basic and acidic residues" evidence="1">
    <location>
        <begin position="24"/>
        <end position="33"/>
    </location>
</feature>
<feature type="compositionally biased region" description="Basic and acidic residues" evidence="1">
    <location>
        <begin position="1"/>
        <end position="10"/>
    </location>
</feature>
<feature type="region of interest" description="Disordered" evidence="1">
    <location>
        <begin position="1"/>
        <end position="104"/>
    </location>
</feature>
<feature type="compositionally biased region" description="Acidic residues" evidence="1">
    <location>
        <begin position="71"/>
        <end position="83"/>
    </location>
</feature>
<feature type="compositionally biased region" description="Polar residues" evidence="1">
    <location>
        <begin position="36"/>
        <end position="50"/>
    </location>
</feature>
<feature type="region of interest" description="Disordered" evidence="1">
    <location>
        <begin position="1114"/>
        <end position="1146"/>
    </location>
</feature>
<evidence type="ECO:0000313" key="3">
    <source>
        <dbReference type="EMBL" id="CAK3890007.1"/>
    </source>
</evidence>
<evidence type="ECO:0000256" key="1">
    <source>
        <dbReference type="SAM" id="MobiDB-lite"/>
    </source>
</evidence>
<feature type="domain" description="DUF7892" evidence="2">
    <location>
        <begin position="830"/>
        <end position="981"/>
    </location>
</feature>
<feature type="region of interest" description="Disordered" evidence="1">
    <location>
        <begin position="771"/>
        <end position="796"/>
    </location>
</feature>
<evidence type="ECO:0000259" key="2">
    <source>
        <dbReference type="Pfam" id="PF25422"/>
    </source>
</evidence>
<reference evidence="3" key="1">
    <citation type="submission" date="2023-11" db="EMBL/GenBank/DDBJ databases">
        <authorList>
            <person name="Alioto T."/>
            <person name="Alioto T."/>
            <person name="Gomez Garrido J."/>
        </authorList>
    </citation>
    <scope>NUCLEOTIDE SEQUENCE</scope>
</reference>
<organism evidence="3 4">
    <name type="scientific">Lecanosticta acicola</name>
    <dbReference type="NCBI Taxonomy" id="111012"/>
    <lineage>
        <taxon>Eukaryota</taxon>
        <taxon>Fungi</taxon>
        <taxon>Dikarya</taxon>
        <taxon>Ascomycota</taxon>
        <taxon>Pezizomycotina</taxon>
        <taxon>Dothideomycetes</taxon>
        <taxon>Dothideomycetidae</taxon>
        <taxon>Mycosphaerellales</taxon>
        <taxon>Mycosphaerellaceae</taxon>
        <taxon>Lecanosticta</taxon>
    </lineage>
</organism>
<feature type="compositionally biased region" description="Polar residues" evidence="1">
    <location>
        <begin position="785"/>
        <end position="796"/>
    </location>
</feature>
<feature type="region of interest" description="Disordered" evidence="1">
    <location>
        <begin position="1193"/>
        <end position="1214"/>
    </location>
</feature>
<dbReference type="InterPro" id="IPR057214">
    <property type="entry name" value="DUF7892"/>
</dbReference>
<feature type="region of interest" description="Disordered" evidence="1">
    <location>
        <begin position="121"/>
        <end position="140"/>
    </location>
</feature>
<gene>
    <name evidence="3" type="ORF">LECACI_7A002290</name>
</gene>
<keyword evidence="4" id="KW-1185">Reference proteome</keyword>